<gene>
    <name evidence="2" type="ORF">BpHYR1_051440</name>
</gene>
<proteinExistence type="predicted"/>
<sequence>MINILFTFDQLDHILDIFIVQDFYQTFSEFSLFKYSSSICDCVEKDVQSNLVNPEFSFGKKFSNANVHAISIAFSIHVILAVYIVKYSAKFSHNLEIA</sequence>
<keyword evidence="3" id="KW-1185">Reference proteome</keyword>
<organism evidence="2 3">
    <name type="scientific">Brachionus plicatilis</name>
    <name type="common">Marine rotifer</name>
    <name type="synonym">Brachionus muelleri</name>
    <dbReference type="NCBI Taxonomy" id="10195"/>
    <lineage>
        <taxon>Eukaryota</taxon>
        <taxon>Metazoa</taxon>
        <taxon>Spiralia</taxon>
        <taxon>Gnathifera</taxon>
        <taxon>Rotifera</taxon>
        <taxon>Eurotatoria</taxon>
        <taxon>Monogononta</taxon>
        <taxon>Pseudotrocha</taxon>
        <taxon>Ploima</taxon>
        <taxon>Brachionidae</taxon>
        <taxon>Brachionus</taxon>
    </lineage>
</organism>
<dbReference type="Proteomes" id="UP000276133">
    <property type="component" value="Unassembled WGS sequence"/>
</dbReference>
<dbReference type="EMBL" id="REGN01001348">
    <property type="protein sequence ID" value="RNA35263.1"/>
    <property type="molecule type" value="Genomic_DNA"/>
</dbReference>
<accession>A0A3M7SHK3</accession>
<name>A0A3M7SHK3_BRAPC</name>
<evidence type="ECO:0000313" key="2">
    <source>
        <dbReference type="EMBL" id="RNA35263.1"/>
    </source>
</evidence>
<evidence type="ECO:0000313" key="3">
    <source>
        <dbReference type="Proteomes" id="UP000276133"/>
    </source>
</evidence>
<reference evidence="2 3" key="1">
    <citation type="journal article" date="2018" name="Sci. Rep.">
        <title>Genomic signatures of local adaptation to the degree of environmental predictability in rotifers.</title>
        <authorList>
            <person name="Franch-Gras L."/>
            <person name="Hahn C."/>
            <person name="Garcia-Roger E.M."/>
            <person name="Carmona M.J."/>
            <person name="Serra M."/>
            <person name="Gomez A."/>
        </authorList>
    </citation>
    <scope>NUCLEOTIDE SEQUENCE [LARGE SCALE GENOMIC DNA]</scope>
    <source>
        <strain evidence="2">HYR1</strain>
    </source>
</reference>
<keyword evidence="1" id="KW-1133">Transmembrane helix</keyword>
<keyword evidence="1" id="KW-0812">Transmembrane</keyword>
<feature type="transmembrane region" description="Helical" evidence="1">
    <location>
        <begin position="65"/>
        <end position="85"/>
    </location>
</feature>
<protein>
    <submittedName>
        <fullName evidence="2">Uncharacterized protein</fullName>
    </submittedName>
</protein>
<keyword evidence="1" id="KW-0472">Membrane</keyword>
<evidence type="ECO:0000256" key="1">
    <source>
        <dbReference type="SAM" id="Phobius"/>
    </source>
</evidence>
<comment type="caution">
    <text evidence="2">The sequence shown here is derived from an EMBL/GenBank/DDBJ whole genome shotgun (WGS) entry which is preliminary data.</text>
</comment>
<dbReference type="AlphaFoldDB" id="A0A3M7SHK3"/>